<gene>
    <name evidence="2" type="ORF">PLANPX_5747</name>
</gene>
<accession>A0A5K7XIA9</accession>
<evidence type="ECO:0000256" key="1">
    <source>
        <dbReference type="SAM" id="MobiDB-lite"/>
    </source>
</evidence>
<protein>
    <submittedName>
        <fullName evidence="2">Uncharacterized protein</fullName>
    </submittedName>
</protein>
<dbReference type="Proteomes" id="UP000326837">
    <property type="component" value="Chromosome"/>
</dbReference>
<dbReference type="EMBL" id="AP021861">
    <property type="protein sequence ID" value="BBO36135.1"/>
    <property type="molecule type" value="Genomic_DNA"/>
</dbReference>
<evidence type="ECO:0000313" key="3">
    <source>
        <dbReference type="Proteomes" id="UP000326837"/>
    </source>
</evidence>
<evidence type="ECO:0000313" key="2">
    <source>
        <dbReference type="EMBL" id="BBO36135.1"/>
    </source>
</evidence>
<reference evidence="3" key="1">
    <citation type="submission" date="2019-10" db="EMBL/GenBank/DDBJ databases">
        <title>Lacipirellula parvula gen. nov., sp. nov., representing a lineage of planctomycetes widespread in freshwater anoxic habitats, and description of the family Lacipirellulaceae.</title>
        <authorList>
            <person name="Dedysh S.N."/>
            <person name="Kulichevskaya I.S."/>
            <person name="Beletsky A.V."/>
            <person name="Rakitin A.L."/>
            <person name="Mardanov A.V."/>
            <person name="Ivanova A.A."/>
            <person name="Saltykova V.X."/>
            <person name="Rijpstra W.I.C."/>
            <person name="Sinninghe Damste J.S."/>
            <person name="Ravin N.V."/>
        </authorList>
    </citation>
    <scope>NUCLEOTIDE SEQUENCE [LARGE SCALE GENOMIC DNA]</scope>
    <source>
        <strain evidence="3">PX69</strain>
    </source>
</reference>
<keyword evidence="3" id="KW-1185">Reference proteome</keyword>
<sequence length="43" mass="4925">MVRHAVQGNDEARMTNDETSEQHASLQFVSRHSSFGFRHSSFC</sequence>
<organism evidence="2 3">
    <name type="scientific">Lacipirellula parvula</name>
    <dbReference type="NCBI Taxonomy" id="2650471"/>
    <lineage>
        <taxon>Bacteria</taxon>
        <taxon>Pseudomonadati</taxon>
        <taxon>Planctomycetota</taxon>
        <taxon>Planctomycetia</taxon>
        <taxon>Pirellulales</taxon>
        <taxon>Lacipirellulaceae</taxon>
        <taxon>Lacipirellula</taxon>
    </lineage>
</organism>
<proteinExistence type="predicted"/>
<dbReference type="KEGG" id="lpav:PLANPX_5747"/>
<feature type="region of interest" description="Disordered" evidence="1">
    <location>
        <begin position="1"/>
        <end position="25"/>
    </location>
</feature>
<name>A0A5K7XIA9_9BACT</name>
<dbReference type="AlphaFoldDB" id="A0A5K7XIA9"/>